<dbReference type="Proteomes" id="UP000006866">
    <property type="component" value="Chromosome"/>
</dbReference>
<protein>
    <recommendedName>
        <fullName evidence="4">DUF2330 domain-containing protein</fullName>
    </recommendedName>
</protein>
<accession>E3DS46</accession>
<evidence type="ECO:0000313" key="3">
    <source>
        <dbReference type="Proteomes" id="UP000006866"/>
    </source>
</evidence>
<dbReference type="eggNOG" id="ENOG502ZTMH">
    <property type="taxonomic scope" value="Bacteria"/>
</dbReference>
<feature type="chain" id="PRO_5003167992" description="DUF2330 domain-containing protein" evidence="1">
    <location>
        <begin position="22"/>
        <end position="446"/>
    </location>
</feature>
<gene>
    <name evidence="2" type="ordered locus">Hprae_2075</name>
</gene>
<organism evidence="2 3">
    <name type="scientific">Halanaerobium praevalens (strain ATCC 33744 / DSM 2228 / GSL)</name>
    <dbReference type="NCBI Taxonomy" id="572479"/>
    <lineage>
        <taxon>Bacteria</taxon>
        <taxon>Bacillati</taxon>
        <taxon>Bacillota</taxon>
        <taxon>Clostridia</taxon>
        <taxon>Halanaerobiales</taxon>
        <taxon>Halanaerobiaceae</taxon>
        <taxon>Halanaerobium</taxon>
    </lineage>
</organism>
<proteinExistence type="predicted"/>
<keyword evidence="3" id="KW-1185">Reference proteome</keyword>
<sequence>MKKGLSLILLLVIFLAPAVSADRGSIPFIQDIDIFEPNQDALIAWNGEEEILILSTKLYSSQPTKVLQVLPLPSEPEVKKSSRDILRRANELIFKNLFNELRLPVLRNSNPKVPAAEIKEEVVIGSHDILVLKVLNQNDFVDWVNNYLQEKGQKNPQIPLSLQKTINNYIKKGYNYFVFDTIEVGPEPKTNEAISYQFKSKELYYPLEITKSDHGQSEISLLILTNKNLVNYQGLAQNRIKTKNSALNLSPEQLDYISPVFVNFFSQNIESEVIEPQVKLLSWSIKDDLANFDQDLIVDHQIENLLKNQFNYKGRTYVDFKEVENYPFSTPEKLTTLSGQVEMRMGSRMFPWLAASIEGKVLFNAQTKKLISNFADQGQYHRVRGYYRPEAEIGMRDPIDSMPAMVKIKNVFYVTEIKGWKPYSGLALRSNGSISNTRTYLWLKED</sequence>
<dbReference type="PATRIC" id="fig|572479.3.peg.2112"/>
<dbReference type="OrthoDB" id="2110158at2"/>
<dbReference type="EMBL" id="CP002175">
    <property type="protein sequence ID" value="ADO78194.1"/>
    <property type="molecule type" value="Genomic_DNA"/>
</dbReference>
<evidence type="ECO:0008006" key="4">
    <source>
        <dbReference type="Google" id="ProtNLM"/>
    </source>
</evidence>
<dbReference type="KEGG" id="hpk:Hprae_2075"/>
<reference evidence="2 3" key="2">
    <citation type="journal article" date="2011" name="Stand. Genomic Sci.">
        <title>Complete genome sequence of the extremely halophilic Halanaerobium praevalens type strain (GSL).</title>
        <authorList>
            <person name="Ivanova N."/>
            <person name="Sikorski J."/>
            <person name="Chertkov O."/>
            <person name="Nolan M."/>
            <person name="Lucas S."/>
            <person name="Hammon N."/>
            <person name="Deshpande S."/>
            <person name="Cheng J.F."/>
            <person name="Tapia R."/>
            <person name="Han C."/>
            <person name="Goodwin L."/>
            <person name="Pitluck S."/>
            <person name="Huntemann M."/>
            <person name="Liolios K."/>
            <person name="Pagani I."/>
            <person name="Mavromatis K."/>
            <person name="Ovchinikova G."/>
            <person name="Pati A."/>
            <person name="Chen A."/>
            <person name="Palaniappan K."/>
            <person name="Land M."/>
            <person name="Hauser L."/>
            <person name="Brambilla E.M."/>
            <person name="Kannan K.P."/>
            <person name="Rohde M."/>
            <person name="Tindall B.J."/>
            <person name="Goker M."/>
            <person name="Detter J.C."/>
            <person name="Woyke T."/>
            <person name="Bristow J."/>
            <person name="Eisen J.A."/>
            <person name="Markowitz V."/>
            <person name="Hugenholtz P."/>
            <person name="Kyrpides N.C."/>
            <person name="Klenk H.P."/>
            <person name="Lapidus A."/>
        </authorList>
    </citation>
    <scope>NUCLEOTIDE SEQUENCE [LARGE SCALE GENOMIC DNA]</scope>
    <source>
        <strain evidence="3">ATCC 33744 / DSM 2228 / GSL</strain>
    </source>
</reference>
<evidence type="ECO:0000313" key="2">
    <source>
        <dbReference type="EMBL" id="ADO78194.1"/>
    </source>
</evidence>
<evidence type="ECO:0000256" key="1">
    <source>
        <dbReference type="SAM" id="SignalP"/>
    </source>
</evidence>
<name>E3DS46_HALPG</name>
<feature type="signal peptide" evidence="1">
    <location>
        <begin position="1"/>
        <end position="21"/>
    </location>
</feature>
<reference evidence="3" key="1">
    <citation type="submission" date="2010-10" db="EMBL/GenBank/DDBJ databases">
        <title>The complete genome of Halanaerobium praevalens DSM 2228.</title>
        <authorList>
            <consortium name="US DOE Joint Genome Institute (JGI-PGF)"/>
            <person name="Lucas S."/>
            <person name="Copeland A."/>
            <person name="Lapidus A."/>
            <person name="Glavina del Rio T."/>
            <person name="Dalin E."/>
            <person name="Tice H."/>
            <person name="Bruce D."/>
            <person name="Goodwin L."/>
            <person name="Pitluck S."/>
            <person name="Kyrpides N."/>
            <person name="Mavromatis K."/>
            <person name="Ivanova N."/>
            <person name="Ovchinnikova G."/>
            <person name="Chertkov O."/>
            <person name="Detter J.C."/>
            <person name="Han C."/>
            <person name="Larimer F."/>
            <person name="Land M."/>
            <person name="Hauser L."/>
            <person name="Markowitz V."/>
            <person name="Cheng J.-F."/>
            <person name="Hugenholtz P."/>
            <person name="Woyke T."/>
            <person name="Wu D."/>
            <person name="Tindall B."/>
            <person name="Pomrenke H.G."/>
            <person name="Brambilla E."/>
            <person name="Klenk H.-P."/>
            <person name="Eisen J.A."/>
        </authorList>
    </citation>
    <scope>NUCLEOTIDE SEQUENCE [LARGE SCALE GENOMIC DNA]</scope>
    <source>
        <strain evidence="3">ATCC 33744 / DSM 2228 / GSL</strain>
    </source>
</reference>
<dbReference type="RefSeq" id="WP_014554210.1">
    <property type="nucleotide sequence ID" value="NC_017455.1"/>
</dbReference>
<dbReference type="AlphaFoldDB" id="E3DS46"/>
<keyword evidence="1" id="KW-0732">Signal</keyword>
<dbReference type="HOGENOM" id="CLU_613609_0_0_9"/>